<feature type="binding site" evidence="3">
    <location>
        <position position="176"/>
    </location>
    <ligand>
        <name>ATP</name>
        <dbReference type="ChEBI" id="CHEBI:30616"/>
    </ligand>
</feature>
<dbReference type="RefSeq" id="XP_028485796.1">
    <property type="nucleotide sequence ID" value="XM_028632796.1"/>
</dbReference>
<evidence type="ECO:0000313" key="6">
    <source>
        <dbReference type="Proteomes" id="UP000283841"/>
    </source>
</evidence>
<keyword evidence="5" id="KW-0808">Transferase</keyword>
<comment type="caution">
    <text evidence="5">The sequence shown here is derived from an EMBL/GenBank/DDBJ whole genome shotgun (WGS) entry which is preliminary data.</text>
</comment>
<evidence type="ECO:0000256" key="3">
    <source>
        <dbReference type="PROSITE-ProRule" id="PRU10141"/>
    </source>
</evidence>
<dbReference type="PROSITE" id="PS00108">
    <property type="entry name" value="PROTEIN_KINASE_ST"/>
    <property type="match status" value="1"/>
</dbReference>
<dbReference type="GO" id="GO:0005524">
    <property type="term" value="F:ATP binding"/>
    <property type="evidence" value="ECO:0007669"/>
    <property type="project" value="UniProtKB-UniRule"/>
</dbReference>
<dbReference type="Gene3D" id="1.10.510.10">
    <property type="entry name" value="Transferase(Phosphotransferase) domain 1"/>
    <property type="match status" value="1"/>
</dbReference>
<keyword evidence="1 3" id="KW-0547">Nucleotide-binding</keyword>
<gene>
    <name evidence="5" type="ORF">C8Q69DRAFT_506354</name>
</gene>
<dbReference type="GeneID" id="39602073"/>
<keyword evidence="5" id="KW-0723">Serine/threonine-protein kinase</keyword>
<dbReference type="PROSITE" id="PS00107">
    <property type="entry name" value="PROTEIN_KINASE_ATP"/>
    <property type="match status" value="1"/>
</dbReference>
<dbReference type="AlphaFoldDB" id="A0A443HWL9"/>
<proteinExistence type="predicted"/>
<evidence type="ECO:0000313" key="5">
    <source>
        <dbReference type="EMBL" id="RWQ96151.1"/>
    </source>
</evidence>
<dbReference type="SUPFAM" id="SSF56112">
    <property type="entry name" value="Protein kinase-like (PK-like)"/>
    <property type="match status" value="1"/>
</dbReference>
<reference evidence="5 6" key="1">
    <citation type="journal article" date="2018" name="Front. Microbiol.">
        <title>Genomic and genetic insights into a cosmopolitan fungus, Paecilomyces variotii (Eurotiales).</title>
        <authorList>
            <person name="Urquhart A.S."/>
            <person name="Mondo S.J."/>
            <person name="Makela M.R."/>
            <person name="Hane J.K."/>
            <person name="Wiebenga A."/>
            <person name="He G."/>
            <person name="Mihaltcheva S."/>
            <person name="Pangilinan J."/>
            <person name="Lipzen A."/>
            <person name="Barry K."/>
            <person name="de Vries R.P."/>
            <person name="Grigoriev I.V."/>
            <person name="Idnurm A."/>
        </authorList>
    </citation>
    <scope>NUCLEOTIDE SEQUENCE [LARGE SCALE GENOMIC DNA]</scope>
    <source>
        <strain evidence="5 6">CBS 101075</strain>
    </source>
</reference>
<feature type="domain" description="Protein kinase" evidence="4">
    <location>
        <begin position="147"/>
        <end position="480"/>
    </location>
</feature>
<dbReference type="EMBL" id="RCNU01000004">
    <property type="protein sequence ID" value="RWQ96151.1"/>
    <property type="molecule type" value="Genomic_DNA"/>
</dbReference>
<dbReference type="InterPro" id="IPR011009">
    <property type="entry name" value="Kinase-like_dom_sf"/>
</dbReference>
<keyword evidence="6" id="KW-1185">Reference proteome</keyword>
<dbReference type="PANTHER" id="PTHR24347">
    <property type="entry name" value="SERINE/THREONINE-PROTEIN KINASE"/>
    <property type="match status" value="1"/>
</dbReference>
<dbReference type="STRING" id="264951.A0A443HWL9"/>
<accession>A0A443HWL9</accession>
<name>A0A443HWL9_BYSSP</name>
<evidence type="ECO:0000259" key="4">
    <source>
        <dbReference type="PROSITE" id="PS50011"/>
    </source>
</evidence>
<protein>
    <submittedName>
        <fullName evidence="5">Putative serine/threonine protein kinase</fullName>
    </submittedName>
</protein>
<dbReference type="Gene3D" id="2.60.200.20">
    <property type="match status" value="1"/>
</dbReference>
<dbReference type="InterPro" id="IPR017441">
    <property type="entry name" value="Protein_kinase_ATP_BS"/>
</dbReference>
<keyword evidence="5" id="KW-0418">Kinase</keyword>
<dbReference type="SUPFAM" id="SSF49879">
    <property type="entry name" value="SMAD/FHA domain"/>
    <property type="match status" value="1"/>
</dbReference>
<dbReference type="PROSITE" id="PS50011">
    <property type="entry name" value="PROTEIN_KINASE_DOM"/>
    <property type="match status" value="1"/>
</dbReference>
<dbReference type="InterPro" id="IPR008271">
    <property type="entry name" value="Ser/Thr_kinase_AS"/>
</dbReference>
<organism evidence="5 6">
    <name type="scientific">Byssochlamys spectabilis</name>
    <name type="common">Paecilomyces variotii</name>
    <dbReference type="NCBI Taxonomy" id="264951"/>
    <lineage>
        <taxon>Eukaryota</taxon>
        <taxon>Fungi</taxon>
        <taxon>Dikarya</taxon>
        <taxon>Ascomycota</taxon>
        <taxon>Pezizomycotina</taxon>
        <taxon>Eurotiomycetes</taxon>
        <taxon>Eurotiomycetidae</taxon>
        <taxon>Eurotiales</taxon>
        <taxon>Thermoascaceae</taxon>
        <taxon>Paecilomyces</taxon>
    </lineage>
</organism>
<dbReference type="SMART" id="SM00220">
    <property type="entry name" value="S_TKc"/>
    <property type="match status" value="1"/>
</dbReference>
<dbReference type="InterPro" id="IPR008984">
    <property type="entry name" value="SMAD_FHA_dom_sf"/>
</dbReference>
<dbReference type="GO" id="GO:0004674">
    <property type="term" value="F:protein serine/threonine kinase activity"/>
    <property type="evidence" value="ECO:0007669"/>
    <property type="project" value="UniProtKB-KW"/>
</dbReference>
<dbReference type="VEuPathDB" id="FungiDB:C8Q69DRAFT_506354"/>
<evidence type="ECO:0000256" key="2">
    <source>
        <dbReference type="ARBA" id="ARBA00022840"/>
    </source>
</evidence>
<dbReference type="Proteomes" id="UP000283841">
    <property type="component" value="Unassembled WGS sequence"/>
</dbReference>
<dbReference type="InterPro" id="IPR000719">
    <property type="entry name" value="Prot_kinase_dom"/>
</dbReference>
<keyword evidence="2 3" id="KW-0067">ATP-binding</keyword>
<dbReference type="Pfam" id="PF00069">
    <property type="entry name" value="Pkinase"/>
    <property type="match status" value="1"/>
</dbReference>
<dbReference type="Gene3D" id="3.30.200.20">
    <property type="entry name" value="Phosphorylase Kinase, domain 1"/>
    <property type="match status" value="1"/>
</dbReference>
<sequence length="754" mass="85425">MSTASDDAYSSLWPSSCVGTLSQWDPENGITGEPFKIYSGEVIYIGRDYRKWIQSSRTNTSVYTIIFDHENPEEIAPLVYAQDISSNGTLWNNNWIEKSNSSVLLSDGDILTLSGRFHILFQCATTTAEPFDKMQDMEMKTFQNRYAITKRKLGSGAYGQVHMAISKETGQQVACKIVDIRGLRNKLQCLEAQEAIMPSKGNISSLATEIDNCTQEQASTEWRRRQYLLKYIKDKLKIYDREAEILEKLCHPNIIRIEQVIKTTNTMQVQIQAKESSVFTDAVCSYIFQDLVTAGDLFSFLEYKCGKLLDIEAAVIVRQILIALDYLHERNIVHRDLKPDNILMTSQADGCRVILTDFGCARVIQHKHDRMLTLMGTFEYAAPEVVQQSHARRNGYTKSVDLWSLGCITAVLLTGGSPFMDPDTRLYSEELARECNLERLEADETWICVGERPKDFIYRLLVLDEGSRMDVKQALKHCWFTNPAHKKEFELLYDRTVKDWKPRPSRKPVLLEYQLLTGGSEICSEGDCDIQAKQLAATNHPQHVYRPFLSTCSKAPSTESRIPSSSVIEQMLDYHDAPSPTLSDTNLPFFNRDGKETTSTMQTFPVKKHACNVTEILDDPNGPGIITTRLRSRIRLPYSPEAWFKGSKNTRSLAKQKGKESPLSRVLMTKSGTSGTAVATRAVKAWANQKNLAPETQTKYGLGKRHHMSHIYDLPEDEVYEEVENTLSGERHKVLYGRDIGTGVKVESDEQSFS</sequence>
<evidence type="ECO:0000256" key="1">
    <source>
        <dbReference type="ARBA" id="ARBA00022741"/>
    </source>
</evidence>